<reference evidence="3" key="1">
    <citation type="submission" date="2016-04" db="EMBL/GenBank/DDBJ databases">
        <authorList>
            <person name="Strapagiel D."/>
            <person name="Borowka P."/>
            <person name="Marciniak B."/>
            <person name="Bakula Z."/>
            <person name="Van Ingen J."/>
            <person name="Safianowska A."/>
            <person name="Dziadek J."/>
            <person name="Jagielski T."/>
        </authorList>
    </citation>
    <scope>NUCLEOTIDE SEQUENCE [LARGE SCALE GENOMIC DNA]</scope>
    <source>
        <strain evidence="3">1010001458</strain>
    </source>
</reference>
<accession>A0A164B300</accession>
<proteinExistence type="predicted"/>
<organism evidence="2 3">
    <name type="scientific">Mycobacterium ostraviense</name>
    <dbReference type="NCBI Taxonomy" id="2738409"/>
    <lineage>
        <taxon>Bacteria</taxon>
        <taxon>Bacillati</taxon>
        <taxon>Actinomycetota</taxon>
        <taxon>Actinomycetes</taxon>
        <taxon>Mycobacteriales</taxon>
        <taxon>Mycobacteriaceae</taxon>
        <taxon>Mycobacterium</taxon>
    </lineage>
</organism>
<evidence type="ECO:0000256" key="1">
    <source>
        <dbReference type="SAM" id="MobiDB-lite"/>
    </source>
</evidence>
<protein>
    <submittedName>
        <fullName evidence="2">Uncharacterized protein</fullName>
    </submittedName>
</protein>
<feature type="region of interest" description="Disordered" evidence="1">
    <location>
        <begin position="104"/>
        <end position="128"/>
    </location>
</feature>
<gene>
    <name evidence="2" type="ORF">A4G28_04295</name>
</gene>
<evidence type="ECO:0000313" key="3">
    <source>
        <dbReference type="Proteomes" id="UP000077342"/>
    </source>
</evidence>
<sequence length="169" mass="18450">MNIFGVTRSLSWLPFRSAVGVVWWLLDCGRAADDAWAAACERRKRDAAADRLAEHEAQQEVWEPQLTDDEIVAVRQLIEDRFPRFGGYPRVETANTDTRFSSAAVDGSPVAEDGPASATPDPAGAGHPLTAFDLRDAAQAVRRHASYTRAPRAWECLGNKLEAAAAAMK</sequence>
<name>A0A164B300_9MYCO</name>
<dbReference type="EMBL" id="LWCI01000100">
    <property type="protein sequence ID" value="KZS63059.1"/>
    <property type="molecule type" value="Genomic_DNA"/>
</dbReference>
<comment type="caution">
    <text evidence="2">The sequence shown here is derived from an EMBL/GenBank/DDBJ whole genome shotgun (WGS) entry which is preliminary data.</text>
</comment>
<dbReference type="Proteomes" id="UP000077342">
    <property type="component" value="Unassembled WGS sequence"/>
</dbReference>
<keyword evidence="3" id="KW-1185">Reference proteome</keyword>
<evidence type="ECO:0000313" key="2">
    <source>
        <dbReference type="EMBL" id="KZS63059.1"/>
    </source>
</evidence>
<dbReference type="AlphaFoldDB" id="A0A164B300"/>